<name>A0AA39VT02_ACESA</name>
<dbReference type="EMBL" id="JAUESC010000380">
    <property type="protein sequence ID" value="KAK0591522.1"/>
    <property type="molecule type" value="Genomic_DNA"/>
</dbReference>
<organism evidence="7 8">
    <name type="scientific">Acer saccharum</name>
    <name type="common">Sugar maple</name>
    <dbReference type="NCBI Taxonomy" id="4024"/>
    <lineage>
        <taxon>Eukaryota</taxon>
        <taxon>Viridiplantae</taxon>
        <taxon>Streptophyta</taxon>
        <taxon>Embryophyta</taxon>
        <taxon>Tracheophyta</taxon>
        <taxon>Spermatophyta</taxon>
        <taxon>Magnoliopsida</taxon>
        <taxon>eudicotyledons</taxon>
        <taxon>Gunneridae</taxon>
        <taxon>Pentapetalae</taxon>
        <taxon>rosids</taxon>
        <taxon>malvids</taxon>
        <taxon>Sapindales</taxon>
        <taxon>Sapindaceae</taxon>
        <taxon>Hippocastanoideae</taxon>
        <taxon>Acereae</taxon>
        <taxon>Acer</taxon>
    </lineage>
</organism>
<keyword evidence="8" id="KW-1185">Reference proteome</keyword>
<dbReference type="Proteomes" id="UP001168877">
    <property type="component" value="Unassembled WGS sequence"/>
</dbReference>
<evidence type="ECO:0000256" key="4">
    <source>
        <dbReference type="ARBA" id="ARBA00022989"/>
    </source>
</evidence>
<keyword evidence="5 6" id="KW-0472">Membrane</keyword>
<dbReference type="Pfam" id="PF03381">
    <property type="entry name" value="CDC50"/>
    <property type="match status" value="1"/>
</dbReference>
<proteinExistence type="inferred from homology"/>
<dbReference type="PANTHER" id="PTHR10926:SF72">
    <property type="entry name" value="ALA-INTERACTING SUBUNIT"/>
    <property type="match status" value="1"/>
</dbReference>
<comment type="subcellular location">
    <subcellularLocation>
        <location evidence="1">Membrane</location>
    </subcellularLocation>
</comment>
<comment type="caution">
    <text evidence="7">The sequence shown here is derived from an EMBL/GenBank/DDBJ whole genome shotgun (WGS) entry which is preliminary data.</text>
</comment>
<evidence type="ECO:0000256" key="6">
    <source>
        <dbReference type="SAM" id="Phobius"/>
    </source>
</evidence>
<comment type="similarity">
    <text evidence="2">Belongs to the CDC50/LEM3 family.</text>
</comment>
<evidence type="ECO:0000313" key="8">
    <source>
        <dbReference type="Proteomes" id="UP001168877"/>
    </source>
</evidence>
<evidence type="ECO:0008006" key="9">
    <source>
        <dbReference type="Google" id="ProtNLM"/>
    </source>
</evidence>
<dbReference type="InterPro" id="IPR005045">
    <property type="entry name" value="CDC50/LEM3_fam"/>
</dbReference>
<dbReference type="PANTHER" id="PTHR10926">
    <property type="entry name" value="CELL CYCLE CONTROL PROTEIN 50"/>
    <property type="match status" value="1"/>
</dbReference>
<keyword evidence="4 6" id="KW-1133">Transmembrane helix</keyword>
<reference evidence="7" key="1">
    <citation type="journal article" date="2022" name="Plant J.">
        <title>Strategies of tolerance reflected in two North American maple genomes.</title>
        <authorList>
            <person name="McEvoy S.L."/>
            <person name="Sezen U.U."/>
            <person name="Trouern-Trend A."/>
            <person name="McMahon S.M."/>
            <person name="Schaberg P.G."/>
            <person name="Yang J."/>
            <person name="Wegrzyn J.L."/>
            <person name="Swenson N.G."/>
        </authorList>
    </citation>
    <scope>NUCLEOTIDE SEQUENCE</scope>
    <source>
        <strain evidence="7">NS2018</strain>
    </source>
</reference>
<evidence type="ECO:0000256" key="2">
    <source>
        <dbReference type="ARBA" id="ARBA00009457"/>
    </source>
</evidence>
<reference evidence="7" key="2">
    <citation type="submission" date="2023-06" db="EMBL/GenBank/DDBJ databases">
        <authorList>
            <person name="Swenson N.G."/>
            <person name="Wegrzyn J.L."/>
            <person name="Mcevoy S.L."/>
        </authorList>
    </citation>
    <scope>NUCLEOTIDE SEQUENCE</scope>
    <source>
        <strain evidence="7">NS2018</strain>
        <tissue evidence="7">Leaf</tissue>
    </source>
</reference>
<protein>
    <recommendedName>
        <fullName evidence="9">ALA-interacting subunit</fullName>
    </recommendedName>
</protein>
<gene>
    <name evidence="7" type="ORF">LWI29_003240</name>
</gene>
<keyword evidence="3 6" id="KW-0812">Transmembrane</keyword>
<sequence length="411" mass="46040">MSWASECHHKIRWSCDEDAQVEVEVEEAQAAPECGPHVADVVGVDCDEIWAVFVGFEDIDEPNESLATEPKRKLGAGLGYEEEFIVGPPLIADEGLVESRVATKDLDDDVDDMVLETEEVIEVAEADVIASFLLLGILSSNGLASLVASEKVVEVVYRYDLDCVPSNYTNNKLGFIQNPQIDKTCHKKLTIPKDMKSPIFVYYEIRGFYQNHRRYVTSKSEKQLMKKSYESETVSCSQEANTSNNATIVPCGLIAWSLFNDTYGFTIEDKPLPINKKNIAWQSDTKNKFGSDVYPQNFQSGSLVGGAKLNSTIPLSEQEDLIVWMRTAAMPHFRKLYGKIERDLKAKDVITSEIQNNYNIYGFDGQKKLVLSTATWIGGKNIFLAVAYILIGGICFLLGIVFILLYMYMPR</sequence>
<evidence type="ECO:0000256" key="5">
    <source>
        <dbReference type="ARBA" id="ARBA00023136"/>
    </source>
</evidence>
<evidence type="ECO:0000313" key="7">
    <source>
        <dbReference type="EMBL" id="KAK0591522.1"/>
    </source>
</evidence>
<evidence type="ECO:0000256" key="1">
    <source>
        <dbReference type="ARBA" id="ARBA00004370"/>
    </source>
</evidence>
<accession>A0AA39VT02</accession>
<dbReference type="GO" id="GO:0005783">
    <property type="term" value="C:endoplasmic reticulum"/>
    <property type="evidence" value="ECO:0007669"/>
    <property type="project" value="TreeGrafter"/>
</dbReference>
<evidence type="ECO:0000256" key="3">
    <source>
        <dbReference type="ARBA" id="ARBA00022692"/>
    </source>
</evidence>
<dbReference type="AlphaFoldDB" id="A0AA39VT02"/>
<dbReference type="GO" id="GO:0005794">
    <property type="term" value="C:Golgi apparatus"/>
    <property type="evidence" value="ECO:0007669"/>
    <property type="project" value="TreeGrafter"/>
</dbReference>
<dbReference type="GO" id="GO:0005886">
    <property type="term" value="C:plasma membrane"/>
    <property type="evidence" value="ECO:0007669"/>
    <property type="project" value="TreeGrafter"/>
</dbReference>
<feature type="transmembrane region" description="Helical" evidence="6">
    <location>
        <begin position="382"/>
        <end position="408"/>
    </location>
</feature>